<evidence type="ECO:0000313" key="3">
    <source>
        <dbReference type="Proteomes" id="UP000636110"/>
    </source>
</evidence>
<evidence type="ECO:0000259" key="1">
    <source>
        <dbReference type="Pfam" id="PF00027"/>
    </source>
</evidence>
<accession>A0ABR6EVP9</accession>
<dbReference type="Gene3D" id="2.60.120.10">
    <property type="entry name" value="Jelly Rolls"/>
    <property type="match status" value="1"/>
</dbReference>
<dbReference type="InterPro" id="IPR014710">
    <property type="entry name" value="RmlC-like_jellyroll"/>
</dbReference>
<reference evidence="2 3" key="1">
    <citation type="submission" date="2019-11" db="EMBL/GenBank/DDBJ databases">
        <title>Description of Pedobacter sp. LMG 31462T.</title>
        <authorList>
            <person name="Carlier A."/>
            <person name="Qi S."/>
            <person name="Vandamme P."/>
        </authorList>
    </citation>
    <scope>NUCLEOTIDE SEQUENCE [LARGE SCALE GENOMIC DNA]</scope>
    <source>
        <strain evidence="2 3">LMG 31462</strain>
    </source>
</reference>
<dbReference type="Pfam" id="PF00027">
    <property type="entry name" value="cNMP_binding"/>
    <property type="match status" value="1"/>
</dbReference>
<dbReference type="RefSeq" id="WP_182956815.1">
    <property type="nucleotide sequence ID" value="NZ_WNXC01000003.1"/>
</dbReference>
<dbReference type="SUPFAM" id="SSF51206">
    <property type="entry name" value="cAMP-binding domain-like"/>
    <property type="match status" value="1"/>
</dbReference>
<dbReference type="InterPro" id="IPR000595">
    <property type="entry name" value="cNMP-bd_dom"/>
</dbReference>
<proteinExistence type="predicted"/>
<keyword evidence="3" id="KW-1185">Reference proteome</keyword>
<gene>
    <name evidence="2" type="ORF">GM920_10560</name>
</gene>
<dbReference type="InterPro" id="IPR018490">
    <property type="entry name" value="cNMP-bd_dom_sf"/>
</dbReference>
<name>A0ABR6EVP9_9SPHI</name>
<organism evidence="2 3">
    <name type="scientific">Pedobacter gandavensis</name>
    <dbReference type="NCBI Taxonomy" id="2679963"/>
    <lineage>
        <taxon>Bacteria</taxon>
        <taxon>Pseudomonadati</taxon>
        <taxon>Bacteroidota</taxon>
        <taxon>Sphingobacteriia</taxon>
        <taxon>Sphingobacteriales</taxon>
        <taxon>Sphingobacteriaceae</taxon>
        <taxon>Pedobacter</taxon>
    </lineage>
</organism>
<evidence type="ECO:0000313" key="2">
    <source>
        <dbReference type="EMBL" id="MBB2149348.1"/>
    </source>
</evidence>
<dbReference type="EMBL" id="WNXC01000003">
    <property type="protein sequence ID" value="MBB2149348.1"/>
    <property type="molecule type" value="Genomic_DNA"/>
</dbReference>
<dbReference type="CDD" id="cd00038">
    <property type="entry name" value="CAP_ED"/>
    <property type="match status" value="1"/>
</dbReference>
<feature type="domain" description="Cyclic nucleotide-binding" evidence="1">
    <location>
        <begin position="29"/>
        <end position="115"/>
    </location>
</feature>
<protein>
    <submittedName>
        <fullName evidence="2">Cyclic nucleotide-binding domain-containing protein</fullName>
    </submittedName>
</protein>
<comment type="caution">
    <text evidence="2">The sequence shown here is derived from an EMBL/GenBank/DDBJ whole genome shotgun (WGS) entry which is preliminary data.</text>
</comment>
<dbReference type="Proteomes" id="UP000636110">
    <property type="component" value="Unassembled WGS sequence"/>
</dbReference>
<sequence length="189" mass="22141">MEEFWKYINSYAIISTAAQEAWQELLTEQKLAKQAYFLREGSTPKRVAFVKKGLLSYFYTDKDGATVIKKFFPEQTLVASTSAMLLQQASQFTIQALEPTEIISYPFEGFRLLTQQFPDISRFYIRYLEQHWVIEKEIGEISLKYETAGQRYLDFKHKQPQLLQRLKLHHVASYLGITPTQLSRIRAEL</sequence>